<dbReference type="Proteomes" id="UP001203297">
    <property type="component" value="Unassembled WGS sequence"/>
</dbReference>
<dbReference type="EMBL" id="WTXG01000080">
    <property type="protein sequence ID" value="KAI0294098.1"/>
    <property type="molecule type" value="Genomic_DNA"/>
</dbReference>
<dbReference type="AlphaFoldDB" id="A0AAD4LZQ5"/>
<evidence type="ECO:0000313" key="1">
    <source>
        <dbReference type="EMBL" id="KAI0294098.1"/>
    </source>
</evidence>
<name>A0AAD4LZQ5_9AGAM</name>
<evidence type="ECO:0000313" key="2">
    <source>
        <dbReference type="Proteomes" id="UP001203297"/>
    </source>
</evidence>
<protein>
    <recommendedName>
        <fullName evidence="3">F-box domain-containing protein</fullName>
    </recommendedName>
</protein>
<gene>
    <name evidence="1" type="ORF">B0F90DRAFT_1670566</name>
</gene>
<accession>A0AAD4LZQ5</accession>
<organism evidence="1 2">
    <name type="scientific">Multifurca ochricompacta</name>
    <dbReference type="NCBI Taxonomy" id="376703"/>
    <lineage>
        <taxon>Eukaryota</taxon>
        <taxon>Fungi</taxon>
        <taxon>Dikarya</taxon>
        <taxon>Basidiomycota</taxon>
        <taxon>Agaricomycotina</taxon>
        <taxon>Agaricomycetes</taxon>
        <taxon>Russulales</taxon>
        <taxon>Russulaceae</taxon>
        <taxon>Multifurca</taxon>
    </lineage>
</organism>
<keyword evidence="2" id="KW-1185">Reference proteome</keyword>
<sequence>MHPAIQKLNEDLLIEIFEACRLDNLNPDNCPRGWWYNLAHVCRKWRRVVLSSPTRLGLTLVCKDYTPVAVMLANSPPLPLVIYWRTPSRMTNVDFEEALKGIILALQHRDRVETLASAFEAPSLCHLLISEFVLLPMTLLHSDATRLVTFALGEITSPTQVSPEYLVERLLLMPHLKVLKIGYLSAVKTREVQGGEDPSDIEMPQLTLLANLEEVCFRGSSSYFDGLVARISAPALKKLSVTLTSVQRSFTLPRLSRFISEVEDLSFRFARVRFQDTVSIVMDHDDLWTGRGAFEISFDLDRKSRPDLDLYVACTAKICSTLSTMPSDVRSLLIEDAHGLEWSARTTSTRWNDLLGLFDGVKTLRVAHLLVDELAYSLQPDEKGSIEGLLPKLEEIVCYGSTNEFTAFVEARRLIGRPKTNRTLPKRSTFLYVPWRLCIYLAYFCPISRDFYSTYLLLPKTPLTLDYLLHPFHACRFVIVGSSRFEEILLNKIVFVSLAHHRSKERHHALQWNAGLV</sequence>
<comment type="caution">
    <text evidence="1">The sequence shown here is derived from an EMBL/GenBank/DDBJ whole genome shotgun (WGS) entry which is preliminary data.</text>
</comment>
<reference evidence="1" key="1">
    <citation type="journal article" date="2022" name="New Phytol.">
        <title>Evolutionary transition to the ectomycorrhizal habit in the genomes of a hyperdiverse lineage of mushroom-forming fungi.</title>
        <authorList>
            <person name="Looney B."/>
            <person name="Miyauchi S."/>
            <person name="Morin E."/>
            <person name="Drula E."/>
            <person name="Courty P.E."/>
            <person name="Kohler A."/>
            <person name="Kuo A."/>
            <person name="LaButti K."/>
            <person name="Pangilinan J."/>
            <person name="Lipzen A."/>
            <person name="Riley R."/>
            <person name="Andreopoulos W."/>
            <person name="He G."/>
            <person name="Johnson J."/>
            <person name="Nolan M."/>
            <person name="Tritt A."/>
            <person name="Barry K.W."/>
            <person name="Grigoriev I.V."/>
            <person name="Nagy L.G."/>
            <person name="Hibbett D."/>
            <person name="Henrissat B."/>
            <person name="Matheny P.B."/>
            <person name="Labbe J."/>
            <person name="Martin F.M."/>
        </authorList>
    </citation>
    <scope>NUCLEOTIDE SEQUENCE</scope>
    <source>
        <strain evidence="1">BPL690</strain>
    </source>
</reference>
<proteinExistence type="predicted"/>
<evidence type="ECO:0008006" key="3">
    <source>
        <dbReference type="Google" id="ProtNLM"/>
    </source>
</evidence>